<dbReference type="RefSeq" id="XP_009219427.1">
    <property type="nucleotide sequence ID" value="XM_009221163.1"/>
</dbReference>
<dbReference type="PANTHER" id="PTHR47657">
    <property type="entry name" value="STEROL REGULATORY ELEMENT-BINDING PROTEIN ECM22"/>
    <property type="match status" value="1"/>
</dbReference>
<evidence type="ECO:0000256" key="2">
    <source>
        <dbReference type="SAM" id="MobiDB-lite"/>
    </source>
</evidence>
<evidence type="ECO:0000313" key="3">
    <source>
        <dbReference type="EMBL" id="EJT78283.1"/>
    </source>
</evidence>
<feature type="compositionally biased region" description="Polar residues" evidence="2">
    <location>
        <begin position="105"/>
        <end position="114"/>
    </location>
</feature>
<feature type="region of interest" description="Disordered" evidence="2">
    <location>
        <begin position="1"/>
        <end position="39"/>
    </location>
</feature>
<dbReference type="AlphaFoldDB" id="J3NQ26"/>
<dbReference type="GO" id="GO:0008270">
    <property type="term" value="F:zinc ion binding"/>
    <property type="evidence" value="ECO:0007669"/>
    <property type="project" value="InterPro"/>
</dbReference>
<dbReference type="PANTHER" id="PTHR47657:SF7">
    <property type="entry name" value="STEROL REGULATORY ELEMENT-BINDING PROTEIN ECM22"/>
    <property type="match status" value="1"/>
</dbReference>
<dbReference type="STRING" id="644352.J3NQ26"/>
<dbReference type="eggNOG" id="ENOG502SIKI">
    <property type="taxonomic scope" value="Eukaryota"/>
</dbReference>
<dbReference type="CDD" id="cd00067">
    <property type="entry name" value="GAL4"/>
    <property type="match status" value="1"/>
</dbReference>
<reference evidence="4" key="4">
    <citation type="journal article" date="2015" name="G3 (Bethesda)">
        <title>Genome sequences of three phytopathogenic species of the Magnaporthaceae family of fungi.</title>
        <authorList>
            <person name="Okagaki L.H."/>
            <person name="Nunes C.C."/>
            <person name="Sailsbery J."/>
            <person name="Clay B."/>
            <person name="Brown D."/>
            <person name="John T."/>
            <person name="Oh Y."/>
            <person name="Young N."/>
            <person name="Fitzgerald M."/>
            <person name="Haas B.J."/>
            <person name="Zeng Q."/>
            <person name="Young S."/>
            <person name="Adiconis X."/>
            <person name="Fan L."/>
            <person name="Levin J.Z."/>
            <person name="Mitchell T.K."/>
            <person name="Okubara P.A."/>
            <person name="Farman M.L."/>
            <person name="Kohn L.M."/>
            <person name="Birren B."/>
            <person name="Ma L.-J."/>
            <person name="Dean R.A."/>
        </authorList>
    </citation>
    <scope>NUCLEOTIDE SEQUENCE</scope>
    <source>
        <strain evidence="4">R3-111a-1</strain>
    </source>
</reference>
<protein>
    <recommendedName>
        <fullName evidence="6">Zn(2)-C6 fungal-type domain-containing protein</fullName>
    </recommendedName>
</protein>
<reference evidence="5" key="1">
    <citation type="submission" date="2010-07" db="EMBL/GenBank/DDBJ databases">
        <title>The genome sequence of Gaeumannomyces graminis var. tritici strain R3-111a-1.</title>
        <authorList>
            <consortium name="The Broad Institute Genome Sequencing Platform"/>
            <person name="Ma L.-J."/>
            <person name="Dead R."/>
            <person name="Young S."/>
            <person name="Zeng Q."/>
            <person name="Koehrsen M."/>
            <person name="Alvarado L."/>
            <person name="Berlin A."/>
            <person name="Chapman S.B."/>
            <person name="Chen Z."/>
            <person name="Freedman E."/>
            <person name="Gellesch M."/>
            <person name="Goldberg J."/>
            <person name="Griggs A."/>
            <person name="Gujja S."/>
            <person name="Heilman E.R."/>
            <person name="Heiman D."/>
            <person name="Hepburn T."/>
            <person name="Howarth C."/>
            <person name="Jen D."/>
            <person name="Larson L."/>
            <person name="Mehta T."/>
            <person name="Neiman D."/>
            <person name="Pearson M."/>
            <person name="Roberts A."/>
            <person name="Saif S."/>
            <person name="Shea T."/>
            <person name="Shenoy N."/>
            <person name="Sisk P."/>
            <person name="Stolte C."/>
            <person name="Sykes S."/>
            <person name="Walk T."/>
            <person name="White J."/>
            <person name="Yandava C."/>
            <person name="Haas B."/>
            <person name="Nusbaum C."/>
            <person name="Birren B."/>
        </authorList>
    </citation>
    <scope>NUCLEOTIDE SEQUENCE [LARGE SCALE GENOMIC DNA]</scope>
    <source>
        <strain evidence="5">R3-111a-1</strain>
    </source>
</reference>
<evidence type="ECO:0000313" key="4">
    <source>
        <dbReference type="EnsemblFungi" id="EJT78283"/>
    </source>
</evidence>
<evidence type="ECO:0000256" key="1">
    <source>
        <dbReference type="ARBA" id="ARBA00023242"/>
    </source>
</evidence>
<dbReference type="HOGENOM" id="CLU_024934_1_1_1"/>
<evidence type="ECO:0008006" key="6">
    <source>
        <dbReference type="Google" id="ProtNLM"/>
    </source>
</evidence>
<dbReference type="GO" id="GO:0000981">
    <property type="term" value="F:DNA-binding transcription factor activity, RNA polymerase II-specific"/>
    <property type="evidence" value="ECO:0007669"/>
    <property type="project" value="InterPro"/>
</dbReference>
<dbReference type="Gene3D" id="4.10.240.10">
    <property type="entry name" value="Zn(2)-C6 fungal-type DNA-binding domain"/>
    <property type="match status" value="1"/>
</dbReference>
<accession>J3NQ26</accession>
<gene>
    <name evidence="4" type="primary">20343842</name>
    <name evidence="3" type="ORF">GGTG_03384</name>
</gene>
<proteinExistence type="predicted"/>
<dbReference type="GeneID" id="20343842"/>
<dbReference type="OrthoDB" id="416217at2759"/>
<feature type="compositionally biased region" description="Polar residues" evidence="2">
    <location>
        <begin position="1"/>
        <end position="10"/>
    </location>
</feature>
<dbReference type="InterPro" id="IPR036864">
    <property type="entry name" value="Zn2-C6_fun-type_DNA-bd_sf"/>
</dbReference>
<dbReference type="InterPro" id="IPR052400">
    <property type="entry name" value="Zn2-C6_fungal_TF"/>
</dbReference>
<reference evidence="3" key="3">
    <citation type="submission" date="2010-09" db="EMBL/GenBank/DDBJ databases">
        <title>Annotation of Gaeumannomyces graminis var. tritici R3-111a-1.</title>
        <authorList>
            <consortium name="The Broad Institute Genome Sequencing Platform"/>
            <person name="Ma L.-J."/>
            <person name="Dead R."/>
            <person name="Young S.K."/>
            <person name="Zeng Q."/>
            <person name="Gargeya S."/>
            <person name="Fitzgerald M."/>
            <person name="Haas B."/>
            <person name="Abouelleil A."/>
            <person name="Alvarado L."/>
            <person name="Arachchi H.M."/>
            <person name="Berlin A."/>
            <person name="Brown A."/>
            <person name="Chapman S.B."/>
            <person name="Chen Z."/>
            <person name="Dunbar C."/>
            <person name="Freedman E."/>
            <person name="Gearin G."/>
            <person name="Gellesch M."/>
            <person name="Goldberg J."/>
            <person name="Griggs A."/>
            <person name="Gujja S."/>
            <person name="Heiman D."/>
            <person name="Howarth C."/>
            <person name="Larson L."/>
            <person name="Lui A."/>
            <person name="MacDonald P.J.P."/>
            <person name="Mehta T."/>
            <person name="Montmayeur A."/>
            <person name="Murphy C."/>
            <person name="Neiman D."/>
            <person name="Pearson M."/>
            <person name="Priest M."/>
            <person name="Roberts A."/>
            <person name="Saif S."/>
            <person name="Shea T."/>
            <person name="Shenoy N."/>
            <person name="Sisk P."/>
            <person name="Stolte C."/>
            <person name="Sykes S."/>
            <person name="Yandava C."/>
            <person name="Wortman J."/>
            <person name="Nusbaum C."/>
            <person name="Birren B."/>
        </authorList>
    </citation>
    <scope>NUCLEOTIDE SEQUENCE</scope>
    <source>
        <strain evidence="3">R3-111a-1</strain>
    </source>
</reference>
<reference evidence="3" key="2">
    <citation type="submission" date="2010-07" db="EMBL/GenBank/DDBJ databases">
        <authorList>
            <consortium name="The Broad Institute Genome Sequencing Platform"/>
            <consortium name="Broad Institute Genome Sequencing Center for Infectious Disease"/>
            <person name="Ma L.-J."/>
            <person name="Dead R."/>
            <person name="Young S."/>
            <person name="Zeng Q."/>
            <person name="Koehrsen M."/>
            <person name="Alvarado L."/>
            <person name="Berlin A."/>
            <person name="Chapman S.B."/>
            <person name="Chen Z."/>
            <person name="Freedman E."/>
            <person name="Gellesch M."/>
            <person name="Goldberg J."/>
            <person name="Griggs A."/>
            <person name="Gujja S."/>
            <person name="Heilman E.R."/>
            <person name="Heiman D."/>
            <person name="Hepburn T."/>
            <person name="Howarth C."/>
            <person name="Jen D."/>
            <person name="Larson L."/>
            <person name="Mehta T."/>
            <person name="Neiman D."/>
            <person name="Pearson M."/>
            <person name="Roberts A."/>
            <person name="Saif S."/>
            <person name="Shea T."/>
            <person name="Shenoy N."/>
            <person name="Sisk P."/>
            <person name="Stolte C."/>
            <person name="Sykes S."/>
            <person name="Walk T."/>
            <person name="White J."/>
            <person name="Yandava C."/>
            <person name="Haas B."/>
            <person name="Nusbaum C."/>
            <person name="Birren B."/>
        </authorList>
    </citation>
    <scope>NUCLEOTIDE SEQUENCE</scope>
    <source>
        <strain evidence="3">R3-111a-1</strain>
    </source>
</reference>
<feature type="region of interest" description="Disordered" evidence="2">
    <location>
        <begin position="93"/>
        <end position="122"/>
    </location>
</feature>
<dbReference type="EnsemblFungi" id="EJT78283">
    <property type="protein sequence ID" value="EJT78283"/>
    <property type="gene ID" value="GGTG_03384"/>
</dbReference>
<dbReference type="EMBL" id="GL385396">
    <property type="protein sequence ID" value="EJT78283.1"/>
    <property type="molecule type" value="Genomic_DNA"/>
</dbReference>
<organism evidence="3">
    <name type="scientific">Gaeumannomyces tritici (strain R3-111a-1)</name>
    <name type="common">Wheat and barley take-all root rot fungus</name>
    <name type="synonym">Gaeumannomyces graminis var. tritici</name>
    <dbReference type="NCBI Taxonomy" id="644352"/>
    <lineage>
        <taxon>Eukaryota</taxon>
        <taxon>Fungi</taxon>
        <taxon>Dikarya</taxon>
        <taxon>Ascomycota</taxon>
        <taxon>Pezizomycotina</taxon>
        <taxon>Sordariomycetes</taxon>
        <taxon>Sordariomycetidae</taxon>
        <taxon>Magnaporthales</taxon>
        <taxon>Magnaporthaceae</taxon>
        <taxon>Gaeumannomyces</taxon>
    </lineage>
</organism>
<sequence>MHPTSAQTSPGPAAARSPRELGKNTSRRPHRKSRLGCNNCKKRRVKVGGVIESSPLSLGDQTVGRAPGLLPCDELQPTCSYCRTRSLPCQYPPKPKSPAEDAHAQLSSGGNSRAGSVAGTPGTSAAPEAYAAYPPAVSSQALGAPHVATPAAPAYGYGGVLSSSSMPNVDDLELLFNFTNSTVNCISPYNFIVTFWREELPKLAFDWPFLLHGMFALSSMQLARFRREGSRRSSEFYASQATYHWHQSLRMAGALLPQINEENCHALYVFAIISLYFSLASGPRPGNFLMFGTGCNGTGGTADGTPDWCLLLRGVGPISEAFWVNIRRGPVSPLTTNVMGNLERFALVDLREVEAEPFRNLRTYIADTEAEQPELPAYIDALNIVSQCFSVIYDEQGVPIKDAGELVMYSMFSLTEATPYIRLLQSRAPSALIVFAHFVALFKEINFGWISHGWAPHLMEGVYAALTSKHRIHISWPMKSLGWIPPE</sequence>
<reference evidence="4" key="5">
    <citation type="submission" date="2018-04" db="UniProtKB">
        <authorList>
            <consortium name="EnsemblFungi"/>
        </authorList>
    </citation>
    <scope>IDENTIFICATION</scope>
    <source>
        <strain evidence="4">R3-111a-1</strain>
    </source>
</reference>
<feature type="compositionally biased region" description="Basic residues" evidence="2">
    <location>
        <begin position="25"/>
        <end position="39"/>
    </location>
</feature>
<dbReference type="InterPro" id="IPR001138">
    <property type="entry name" value="Zn2Cys6_DnaBD"/>
</dbReference>
<dbReference type="VEuPathDB" id="FungiDB:GGTG_03384"/>
<keyword evidence="5" id="KW-1185">Reference proteome</keyword>
<dbReference type="Proteomes" id="UP000006039">
    <property type="component" value="Unassembled WGS sequence"/>
</dbReference>
<evidence type="ECO:0000313" key="5">
    <source>
        <dbReference type="Proteomes" id="UP000006039"/>
    </source>
</evidence>
<name>J3NQ26_GAET3</name>
<keyword evidence="1" id="KW-0539">Nucleus</keyword>